<keyword evidence="3 7" id="KW-0812">Transmembrane</keyword>
<reference evidence="9 11" key="1">
    <citation type="submission" date="2009-11" db="EMBL/GenBank/DDBJ databases">
        <authorList>
            <person name="Weinstock G."/>
            <person name="Sodergren E."/>
            <person name="Clifton S."/>
            <person name="Fulton L."/>
            <person name="Fulton B."/>
            <person name="Courtney L."/>
            <person name="Fronick C."/>
            <person name="Harrison M."/>
            <person name="Strong C."/>
            <person name="Farmer C."/>
            <person name="Delahaunty K."/>
            <person name="Markovic C."/>
            <person name="Hall O."/>
            <person name="Minx P."/>
            <person name="Tomlinson C."/>
            <person name="Mitreva M."/>
            <person name="Nelson J."/>
            <person name="Hou S."/>
            <person name="Wollam A."/>
            <person name="Pepin K.H."/>
            <person name="Johnson M."/>
            <person name="Bhonagiri V."/>
            <person name="Nash W.E."/>
            <person name="Warren W."/>
            <person name="Chinwalla A."/>
            <person name="Mardis E.R."/>
            <person name="Wilson R.K."/>
        </authorList>
    </citation>
    <scope>NUCLEOTIDE SEQUENCE [LARGE SCALE GENOMIC DNA]</scope>
    <source>
        <strain evidence="9 11">DSM 20093</strain>
    </source>
</reference>
<keyword evidence="4 7" id="KW-1133">Transmembrane helix</keyword>
<feature type="transmembrane region" description="Helical" evidence="7">
    <location>
        <begin position="409"/>
        <end position="430"/>
    </location>
</feature>
<evidence type="ECO:0000256" key="1">
    <source>
        <dbReference type="ARBA" id="ARBA00004651"/>
    </source>
</evidence>
<evidence type="ECO:0000256" key="5">
    <source>
        <dbReference type="ARBA" id="ARBA00023136"/>
    </source>
</evidence>
<dbReference type="InterPro" id="IPR036259">
    <property type="entry name" value="MFS_trans_sf"/>
</dbReference>
<dbReference type="InterPro" id="IPR020846">
    <property type="entry name" value="MFS_dom"/>
</dbReference>
<evidence type="ECO:0000259" key="8">
    <source>
        <dbReference type="PROSITE" id="PS50850"/>
    </source>
</evidence>
<gene>
    <name evidence="10" type="ORF">BGLCM_1196</name>
    <name evidence="9" type="ORF">BIFGAL_03355</name>
</gene>
<comment type="caution">
    <text evidence="9">The sequence shown here is derived from an EMBL/GenBank/DDBJ whole genome shotgun (WGS) entry which is preliminary data.</text>
</comment>
<keyword evidence="12" id="KW-1185">Reference proteome</keyword>
<dbReference type="EMBL" id="ABXB03000002">
    <property type="protein sequence ID" value="EFA23238.1"/>
    <property type="molecule type" value="Genomic_DNA"/>
</dbReference>
<dbReference type="Pfam" id="PF07690">
    <property type="entry name" value="MFS_1"/>
    <property type="match status" value="1"/>
</dbReference>
<feature type="transmembrane region" description="Helical" evidence="7">
    <location>
        <begin position="383"/>
        <end position="403"/>
    </location>
</feature>
<feature type="transmembrane region" description="Helical" evidence="7">
    <location>
        <begin position="88"/>
        <end position="108"/>
    </location>
</feature>
<evidence type="ECO:0000256" key="7">
    <source>
        <dbReference type="SAM" id="Phobius"/>
    </source>
</evidence>
<dbReference type="Proteomes" id="UP000003656">
    <property type="component" value="Unassembled WGS sequence"/>
</dbReference>
<dbReference type="SUPFAM" id="SSF103473">
    <property type="entry name" value="MFS general substrate transporter"/>
    <property type="match status" value="2"/>
</dbReference>
<dbReference type="eggNOG" id="COG2814">
    <property type="taxonomic scope" value="Bacteria"/>
</dbReference>
<organism evidence="9 11">
    <name type="scientific">Bifidobacterium gallicum DSM 20093 = LMG 11596</name>
    <dbReference type="NCBI Taxonomy" id="561180"/>
    <lineage>
        <taxon>Bacteria</taxon>
        <taxon>Bacillati</taxon>
        <taxon>Actinomycetota</taxon>
        <taxon>Actinomycetes</taxon>
        <taxon>Bifidobacteriales</taxon>
        <taxon>Bifidobacteriaceae</taxon>
        <taxon>Bifidobacterium</taxon>
    </lineage>
</organism>
<feature type="domain" description="Major facilitator superfamily (MFS) profile" evidence="8">
    <location>
        <begin position="54"/>
        <end position="519"/>
    </location>
</feature>
<evidence type="ECO:0000313" key="10">
    <source>
        <dbReference type="EMBL" id="KFI58899.1"/>
    </source>
</evidence>
<accession>D1NU34</accession>
<dbReference type="PRINTS" id="PR01036">
    <property type="entry name" value="TCRTETB"/>
</dbReference>
<dbReference type="GO" id="GO:0022857">
    <property type="term" value="F:transmembrane transporter activity"/>
    <property type="evidence" value="ECO:0007669"/>
    <property type="project" value="InterPro"/>
</dbReference>
<dbReference type="Proteomes" id="UP000029074">
    <property type="component" value="Unassembled WGS sequence"/>
</dbReference>
<dbReference type="PROSITE" id="PS50850">
    <property type="entry name" value="MFS"/>
    <property type="match status" value="1"/>
</dbReference>
<feature type="transmembrane region" description="Helical" evidence="7">
    <location>
        <begin position="149"/>
        <end position="167"/>
    </location>
</feature>
<dbReference type="EMBL" id="JGYW01000005">
    <property type="protein sequence ID" value="KFI58899.1"/>
    <property type="molecule type" value="Genomic_DNA"/>
</dbReference>
<feature type="transmembrane region" description="Helical" evidence="7">
    <location>
        <begin position="49"/>
        <end position="68"/>
    </location>
</feature>
<reference evidence="10 12" key="2">
    <citation type="submission" date="2014-03" db="EMBL/GenBank/DDBJ databases">
        <title>Genomics of Bifidobacteria.</title>
        <authorList>
            <person name="Ventura M."/>
            <person name="Milani C."/>
            <person name="Lugli G.A."/>
        </authorList>
    </citation>
    <scope>NUCLEOTIDE SEQUENCE [LARGE SCALE GENOMIC DNA]</scope>
    <source>
        <strain evidence="10 12">LMG 11596</strain>
    </source>
</reference>
<name>D1NU34_9BIFI</name>
<feature type="transmembrane region" description="Helical" evidence="7">
    <location>
        <begin position="451"/>
        <end position="474"/>
    </location>
</feature>
<feature type="compositionally biased region" description="Low complexity" evidence="6">
    <location>
        <begin position="11"/>
        <end position="21"/>
    </location>
</feature>
<evidence type="ECO:0000256" key="4">
    <source>
        <dbReference type="ARBA" id="ARBA00022989"/>
    </source>
</evidence>
<dbReference type="PANTHER" id="PTHR42718">
    <property type="entry name" value="MAJOR FACILITATOR SUPERFAMILY MULTIDRUG TRANSPORTER MFSC"/>
    <property type="match status" value="1"/>
</dbReference>
<feature type="compositionally biased region" description="Basic and acidic residues" evidence="6">
    <location>
        <begin position="1"/>
        <end position="10"/>
    </location>
</feature>
<evidence type="ECO:0000313" key="12">
    <source>
        <dbReference type="Proteomes" id="UP000029074"/>
    </source>
</evidence>
<dbReference type="GO" id="GO:0005886">
    <property type="term" value="C:plasma membrane"/>
    <property type="evidence" value="ECO:0007669"/>
    <property type="project" value="UniProtKB-SubCell"/>
</dbReference>
<comment type="subcellular location">
    <subcellularLocation>
        <location evidence="1">Cell membrane</location>
        <topology evidence="1">Multi-pass membrane protein</topology>
    </subcellularLocation>
</comment>
<dbReference type="InterPro" id="IPR011701">
    <property type="entry name" value="MFS"/>
</dbReference>
<feature type="transmembrane region" description="Helical" evidence="7">
    <location>
        <begin position="319"/>
        <end position="339"/>
    </location>
</feature>
<dbReference type="Gene3D" id="1.20.1250.20">
    <property type="entry name" value="MFS general substrate transporter like domains"/>
    <property type="match status" value="2"/>
</dbReference>
<dbReference type="AlphaFoldDB" id="D1NU34"/>
<feature type="transmembrane region" description="Helical" evidence="7">
    <location>
        <begin position="351"/>
        <end position="371"/>
    </location>
</feature>
<evidence type="ECO:0000313" key="9">
    <source>
        <dbReference type="EMBL" id="EFA23238.1"/>
    </source>
</evidence>
<evidence type="ECO:0000256" key="6">
    <source>
        <dbReference type="SAM" id="MobiDB-lite"/>
    </source>
</evidence>
<dbReference type="STRING" id="561180.BIFGAL_03355"/>
<keyword evidence="2" id="KW-0813">Transport</keyword>
<protein>
    <submittedName>
        <fullName evidence="10">Major facilitator transporter</fullName>
    </submittedName>
    <submittedName>
        <fullName evidence="9">Transporter, major facilitator family protein</fullName>
    </submittedName>
</protein>
<feature type="transmembrane region" description="Helical" evidence="7">
    <location>
        <begin position="179"/>
        <end position="200"/>
    </location>
</feature>
<feature type="region of interest" description="Disordered" evidence="6">
    <location>
        <begin position="1"/>
        <end position="21"/>
    </location>
</feature>
<feature type="transmembrane region" description="Helical" evidence="7">
    <location>
        <begin position="238"/>
        <end position="259"/>
    </location>
</feature>
<proteinExistence type="predicted"/>
<evidence type="ECO:0000256" key="3">
    <source>
        <dbReference type="ARBA" id="ARBA00022692"/>
    </source>
</evidence>
<feature type="transmembrane region" description="Helical" evidence="7">
    <location>
        <begin position="494"/>
        <end position="515"/>
    </location>
</feature>
<feature type="transmembrane region" description="Helical" evidence="7">
    <location>
        <begin position="206"/>
        <end position="226"/>
    </location>
</feature>
<keyword evidence="5 7" id="KW-0472">Membrane</keyword>
<feature type="transmembrane region" description="Helical" evidence="7">
    <location>
        <begin position="120"/>
        <end position="143"/>
    </location>
</feature>
<evidence type="ECO:0000313" key="11">
    <source>
        <dbReference type="Proteomes" id="UP000003656"/>
    </source>
</evidence>
<sequence>MSMNARRNEPSLDPLDPLDSLHSVDAMDDRAYKIENEERLATTNEHIPGFLIGSILAVGSLAFLGILTETVMTVLFPALMQEFHVDTATVQWVTTIYILVVGAIMPISSYLKRRFTSKSLFVFALATAVAGPIIMYFSTAFWMVLGARVVQGVGAGIATPLMMNIILEQSPKSKVGRLMGIGSLVITVAPAIGPTVGGALTEVMTWRQVLLLTIPILLIISLPLGLKSIRQMVAPVHAEFNLAGFVSIFVALIGLVLGVNQIGSGISHMVAGTNATTALIIGVVALLVGIASLVFFCWSSSRSFSPLLRLGWLRDPISLLHVLPYLLMPMLGIGFGYVITNLAQLGMGQSALISGLLVLPGALVGAFFAPVGGMLYDRFGARLPILVPMFVSVVGLLLMIAFATTMSPFMLAAFYFIFGVGYSLSISNIMTDGIAGIPPQFIPDGTAVFQTSLQVGGAFGMTVFSTIITVAQAGNGAEGTAAYAHATMFGGSCVFLTMLVIELIAIGCLIAAFHLRARRDGETSMDRGIQ</sequence>
<dbReference type="PANTHER" id="PTHR42718:SF9">
    <property type="entry name" value="MAJOR FACILITATOR SUPERFAMILY MULTIDRUG TRANSPORTER MFSC"/>
    <property type="match status" value="1"/>
</dbReference>
<evidence type="ECO:0000256" key="2">
    <source>
        <dbReference type="ARBA" id="ARBA00022448"/>
    </source>
</evidence>
<feature type="transmembrane region" description="Helical" evidence="7">
    <location>
        <begin position="279"/>
        <end position="298"/>
    </location>
</feature>